<dbReference type="CTD" id="57578"/>
<feature type="region of interest" description="Disordered" evidence="1">
    <location>
        <begin position="676"/>
        <end position="705"/>
    </location>
</feature>
<protein>
    <submittedName>
        <fullName evidence="3 4">Protein unc-79 homolog isoform X1</fullName>
    </submittedName>
</protein>
<feature type="compositionally biased region" description="Basic and acidic residues" evidence="1">
    <location>
        <begin position="1777"/>
        <end position="1790"/>
    </location>
</feature>
<dbReference type="InterPro" id="IPR016024">
    <property type="entry name" value="ARM-type_fold"/>
</dbReference>
<dbReference type="SUPFAM" id="SSF48371">
    <property type="entry name" value="ARM repeat"/>
    <property type="match status" value="1"/>
</dbReference>
<dbReference type="RefSeq" id="XP_028035616.1">
    <property type="nucleotide sequence ID" value="XM_028179815.1"/>
</dbReference>
<feature type="compositionally biased region" description="Polar residues" evidence="1">
    <location>
        <begin position="1828"/>
        <end position="1837"/>
    </location>
</feature>
<feature type="compositionally biased region" description="Basic and acidic residues" evidence="1">
    <location>
        <begin position="680"/>
        <end position="705"/>
    </location>
</feature>
<dbReference type="Pfam" id="PF14776">
    <property type="entry name" value="UNC-79"/>
    <property type="match status" value="1"/>
</dbReference>
<dbReference type="InterPro" id="IPR024855">
    <property type="entry name" value="UNC79"/>
</dbReference>
<keyword evidence="2" id="KW-1185">Reference proteome</keyword>
<dbReference type="RefSeq" id="XP_028035617.1">
    <property type="nucleotide sequence ID" value="XM_028179816.1"/>
</dbReference>
<sequence>MLSAQTDNMQSASEALGQKVTAKIRSLYDCQLRLMHNIQPLPSGVDIANTVKYFSQTLLSVLKDVTRSPLELIRDPANDAERMSLYPNLDYKGLFNAISQLVDSAPHLQYGIQAFGQAVLQCLGCLLPFLEYDMIDNLPYLVAYCVAVFPVALHQEILNLLCYYILPFTITRRYSGQEDESQASQSVAAIVMMVFQHSSNPAHHCQLLECLMSMKQTVVKDILCVIAYGTWGARLSAAKLLFYYWPPFDAKLFDRKGLLCKFSNDLVPFLCQRDMCPNAGTAEAAKVCYDHCISVTFASDSPPPLYLCIECANEIHREHPNQRFFDILHPQQQVSMVCENKNCRSADKAAYSICFSNECASYNGNHPIRYCGQCHGNRHNSRRGSDHVLHTRLPCAWYMDADMQTNLVEAVISLLKEAKPINMEDPDSASEQAKPPVSVDLPDPISVEDRQLLGRYGVWLMVGLCTPNPDTPEEILGRLLSVLFHWFHVTSFSYTGETATIVEKLKLEHVCGWVRALCEQQRGVLVACLLPHPPHYMRQAGHWDNLASKTHHLKDGLNRLYCLIPYGIITQSIWDYIMPAWMDAICTEMPEKELSELKVPLGKILEPEGALGGVDEKGLYKFAAIKVTQSPTPETVLPVLEWFQTISQLEVKIPLSQLFDLFNHCVVNLPEKIVSPPRSDGTKSKDSKDSPNATDKEKKDKDDQMKPQNLTCCILMLDILKKQMELQQRRINIQTVSSDATKLLRLMLKSNQANTIGHAGCSAEGACSYCEAAALWHQLCVSIVTALGPTRPRHARHEASSEEIWTDQSSRKNQSEEDCSKSPLSDVLVAAPPAPPAPPVGGVLVHVPHFVHFMQLSLLNDVGPDSTLAKSTTDTQIMTATVETITEQLDMAVSLPEAPPMATAHTVTLTDTDVATATADVSTPNLLGDHETMAGSVEEEMVNFWPTSAGKFHFCIEDLPQELQYIHQLLQELKSTSRPDVLYHLLQCLQVLVLNTDALADHRGFLIWCQENLLIDNLWSVCLAAQSHICSVSVPVLLHCVTLAGGADVLCRLLRDNFHHQDYRVRFTAVERVQVLIRFMDGSPINTSLALQTAMATAFCYLISSMDDINVYVAQRATLYIGTIHDNAIELLLYCLETQFDLVIVDRPMILQSIYQLHNTLSDRRILTWDFFLNRFEALLIEAHINSNKSIDLNALREVVSSEASPERVAQKARRAQQALGGGALHALSASLGPKCPYKRTASAPAAVLHAHRHDREKVYPRQYSAPLLKRKTSRFGLGQLLSAPQPMGTNQRTGNSHEEALPTVSNKAIDLEEADRETTNLLAFLLMQFLSRSDQAHPTEDKYVSKRQEQVLKHLFMLLGYNTVDKFFHITAYSLRQSSIFNAFMANLPQVLDQNHVMGATILEYTLLVLQYSVGGASGSGTAVLTSLEPHVRRHWLMALLVVLYKYHYDSGALCSQVQLLVRIVLNTLEAQYHQCKRIPPMIVMPQAARARDVSQPSLKTEHSPPPMSGAGGEAARSHKSPAHMHTHWEEPAPPPKYQQWSLEQESSESELIAIPETSDKSDTTVHGSTAPGSFDEPSHYEDPPKVETPIANTTHPTFNKITAVTSRSAHQLSTSSSVSIGSDSSNLKSTPMSGQSVEIWPDQLHGQQTSPRAKILGKQKRIVVGSSTSPETGGSSGEGQFSQWPSQPRDPQVHHIKSPVRCCAYTSPESPLSRMELAWSPAPAPSHTHAPAPFRIPPTERLLPIGPQPNKEQYPVFNALVDRVREALSLPTDDSTDKTDSSRSEPEQIPKLVPTTRPHELNKKNSTERIGTSPRRLARQAAQLGSPPTATTVGQGQEAESECGSWWESSPRRAPLPHQPPLCYRCAECGTAVEQCSDEELGLCIIVIATFVHREPAAAAPMLPAFLHAVARAGQLGGYSWQTEWGGCGRLAGSAVSVAHQFLRCVLHQLAPNNVFLQLYLQRTPEKQRMVLFKSIAQAFVDFNELYPCGPLQLVLEHLNSKKTLPVDQMCTLAGNMAMYLECLAPEALGPAAACAALLQQMEVLLRGVLLVLPQLDDVLPLLRAATAALRVPNAHQHKSILEPISKILSYGIQNFVMKLSVISELSMVCMRVFSRDRDRLLVCRVLVYELVQALRTKTTVPDDNLFILIQFVLQGHGCSLLLPPQLSANCGGAAGGVGEARDLGGGAVECMRPHLPDMIELLQDPHLLNKIKGSVSKSIVNRNVICLNEDTLGSIVKGGIAQYAAAELALEHARRQPPPPRHLTPWLSAAPPGSRDVCECVSRVRLVSWLLAGALSNSRSQPLQVTIPCDATCHLTDHIQTILSWYAESSRVEPRESRAESRGGPRLSALCQALCLCQLWTLYLEQLGAADALLDFWCKLLPALLHLAHSSKLLAEAVNLHFLGLLESLLECNSTVLTKLLPLWTPVLHSPLFNMSRHVAQRVEACRESVGAGGARGLGGGDARQQRSLHRLLAKMAQLELQPHSFYFI</sequence>
<evidence type="ECO:0000256" key="1">
    <source>
        <dbReference type="SAM" id="MobiDB-lite"/>
    </source>
</evidence>
<evidence type="ECO:0000313" key="4">
    <source>
        <dbReference type="RefSeq" id="XP_028035617.1"/>
    </source>
</evidence>
<feature type="region of interest" description="Disordered" evidence="1">
    <location>
        <begin position="1771"/>
        <end position="1856"/>
    </location>
</feature>
<gene>
    <name evidence="3 4" type="primary">LOC114247022</name>
</gene>
<dbReference type="GeneID" id="114247022"/>
<dbReference type="OrthoDB" id="6270916at2759"/>
<dbReference type="Proteomes" id="UP000504629">
    <property type="component" value="Unplaced"/>
</dbReference>
<feature type="compositionally biased region" description="Basic and acidic residues" evidence="1">
    <location>
        <begin position="1799"/>
        <end position="1809"/>
    </location>
</feature>
<dbReference type="PANTHER" id="PTHR21696">
    <property type="entry name" value="PROTEIN UNC-79 HOMOLOG"/>
    <property type="match status" value="1"/>
</dbReference>
<feature type="region of interest" description="Disordered" evidence="1">
    <location>
        <begin position="1660"/>
        <end position="1696"/>
    </location>
</feature>
<proteinExistence type="predicted"/>
<reference evidence="3 4" key="1">
    <citation type="submission" date="2025-04" db="UniProtKB">
        <authorList>
            <consortium name="RefSeq"/>
        </authorList>
    </citation>
    <scope>IDENTIFICATION</scope>
    <source>
        <tissue evidence="3 4">Silk gland</tissue>
    </source>
</reference>
<organism evidence="2 3">
    <name type="scientific">Bombyx mandarina</name>
    <name type="common">Wild silk moth</name>
    <name type="synonym">Wild silkworm</name>
    <dbReference type="NCBI Taxonomy" id="7092"/>
    <lineage>
        <taxon>Eukaryota</taxon>
        <taxon>Metazoa</taxon>
        <taxon>Ecdysozoa</taxon>
        <taxon>Arthropoda</taxon>
        <taxon>Hexapoda</taxon>
        <taxon>Insecta</taxon>
        <taxon>Pterygota</taxon>
        <taxon>Neoptera</taxon>
        <taxon>Endopterygota</taxon>
        <taxon>Lepidoptera</taxon>
        <taxon>Glossata</taxon>
        <taxon>Ditrysia</taxon>
        <taxon>Bombycoidea</taxon>
        <taxon>Bombycidae</taxon>
        <taxon>Bombycinae</taxon>
        <taxon>Bombyx</taxon>
    </lineage>
</organism>
<feature type="region of interest" description="Disordered" evidence="1">
    <location>
        <begin position="792"/>
        <end position="833"/>
    </location>
</feature>
<feature type="compositionally biased region" description="Basic and acidic residues" evidence="1">
    <location>
        <begin position="1578"/>
        <end position="1587"/>
    </location>
</feature>
<dbReference type="KEGG" id="bman:114247022"/>
<evidence type="ECO:0000313" key="2">
    <source>
        <dbReference type="Proteomes" id="UP000504629"/>
    </source>
</evidence>
<feature type="compositionally biased region" description="Basic and acidic residues" evidence="1">
    <location>
        <begin position="809"/>
        <end position="820"/>
    </location>
</feature>
<name>A0A6J2K070_BOMMA</name>
<feature type="region of interest" description="Disordered" evidence="1">
    <location>
        <begin position="1491"/>
        <end position="1596"/>
    </location>
</feature>
<accession>A0A6J2K070</accession>
<dbReference type="PANTHER" id="PTHR21696:SF2">
    <property type="entry name" value="PROTEIN UNC-79 HOMOLOG"/>
    <property type="match status" value="1"/>
</dbReference>
<feature type="region of interest" description="Disordered" evidence="1">
    <location>
        <begin position="1608"/>
        <end position="1636"/>
    </location>
</feature>
<evidence type="ECO:0000313" key="3">
    <source>
        <dbReference type="RefSeq" id="XP_028035616.1"/>
    </source>
</evidence>
<feature type="compositionally biased region" description="Low complexity" evidence="1">
    <location>
        <begin position="1615"/>
        <end position="1627"/>
    </location>
</feature>